<comment type="caution">
    <text evidence="1">The sequence shown here is derived from an EMBL/GenBank/DDBJ whole genome shotgun (WGS) entry which is preliminary data.</text>
</comment>
<dbReference type="AlphaFoldDB" id="A0A9X1U146"/>
<dbReference type="RefSeq" id="WP_236119314.1">
    <property type="nucleotide sequence ID" value="NZ_JAKGSI010000004.1"/>
</dbReference>
<gene>
    <name evidence="1" type="ORF">L1O03_08305</name>
</gene>
<keyword evidence="2" id="KW-1185">Reference proteome</keyword>
<accession>A0A9X1U146</accession>
<protein>
    <submittedName>
        <fullName evidence="1">Uncharacterized protein</fullName>
    </submittedName>
</protein>
<reference evidence="1" key="1">
    <citation type="submission" date="2022-01" db="EMBL/GenBank/DDBJ databases">
        <title>Corynebacterium sp. nov isolated from isolated from the feces of the greater white-fronted geese (Anser albifrons) at Poyang Lake, PR China.</title>
        <authorList>
            <person name="Liu Q."/>
        </authorList>
    </citation>
    <scope>NUCLEOTIDE SEQUENCE</scope>
    <source>
        <strain evidence="1">JCM 32435</strain>
    </source>
</reference>
<dbReference type="Proteomes" id="UP001139336">
    <property type="component" value="Unassembled WGS sequence"/>
</dbReference>
<sequence>MNNAHTASLLNVEGILDATLFRSLLDAWQPPGRDGLFVTDPPSEPEEGLVSRVLIYREEGVSAHLATFTHALTPESCDMDDGWSRNEDFSRGDGKEELLLVGNSSQAGSLRVEFVVERHEDFVRVGEVYDTLVDLLLAEVSL</sequence>
<evidence type="ECO:0000313" key="2">
    <source>
        <dbReference type="Proteomes" id="UP001139336"/>
    </source>
</evidence>
<proteinExistence type="predicted"/>
<dbReference type="EMBL" id="JAKGSI010000004">
    <property type="protein sequence ID" value="MCF4007173.1"/>
    <property type="molecule type" value="Genomic_DNA"/>
</dbReference>
<evidence type="ECO:0000313" key="1">
    <source>
        <dbReference type="EMBL" id="MCF4007173.1"/>
    </source>
</evidence>
<name>A0A9X1U146_9CORY</name>
<organism evidence="1 2">
    <name type="scientific">Corynebacterium uropygiale</name>
    <dbReference type="NCBI Taxonomy" id="1775911"/>
    <lineage>
        <taxon>Bacteria</taxon>
        <taxon>Bacillati</taxon>
        <taxon>Actinomycetota</taxon>
        <taxon>Actinomycetes</taxon>
        <taxon>Mycobacteriales</taxon>
        <taxon>Corynebacteriaceae</taxon>
        <taxon>Corynebacterium</taxon>
    </lineage>
</organism>